<name>A0A6P6ASQ9_DURZI</name>
<dbReference type="AlphaFoldDB" id="A0A6P6ASQ9"/>
<organism evidence="1 2">
    <name type="scientific">Durio zibethinus</name>
    <name type="common">Durian</name>
    <dbReference type="NCBI Taxonomy" id="66656"/>
    <lineage>
        <taxon>Eukaryota</taxon>
        <taxon>Viridiplantae</taxon>
        <taxon>Streptophyta</taxon>
        <taxon>Embryophyta</taxon>
        <taxon>Tracheophyta</taxon>
        <taxon>Spermatophyta</taxon>
        <taxon>Magnoliopsida</taxon>
        <taxon>eudicotyledons</taxon>
        <taxon>Gunneridae</taxon>
        <taxon>Pentapetalae</taxon>
        <taxon>rosids</taxon>
        <taxon>malvids</taxon>
        <taxon>Malvales</taxon>
        <taxon>Malvaceae</taxon>
        <taxon>Helicteroideae</taxon>
        <taxon>Durio</taxon>
    </lineage>
</organism>
<dbReference type="RefSeq" id="XP_022767909.1">
    <property type="nucleotide sequence ID" value="XM_022912174.1"/>
</dbReference>
<dbReference type="PANTHER" id="PTHR47467">
    <property type="entry name" value="OS01G0867200 PROTEIN"/>
    <property type="match status" value="1"/>
</dbReference>
<reference evidence="2" key="1">
    <citation type="submission" date="2025-08" db="UniProtKB">
        <authorList>
            <consortium name="RefSeq"/>
        </authorList>
    </citation>
    <scope>IDENTIFICATION</scope>
    <source>
        <tissue evidence="2">Fruit stalk</tissue>
    </source>
</reference>
<evidence type="ECO:0000313" key="1">
    <source>
        <dbReference type="Proteomes" id="UP000515121"/>
    </source>
</evidence>
<gene>
    <name evidence="2" type="primary">LOC111312141</name>
</gene>
<dbReference type="GeneID" id="111312141"/>
<dbReference type="OrthoDB" id="1879717at2759"/>
<dbReference type="Gene3D" id="2.130.10.10">
    <property type="entry name" value="YVTN repeat-like/Quinoprotein amine dehydrogenase"/>
    <property type="match status" value="1"/>
</dbReference>
<dbReference type="SUPFAM" id="SSF50978">
    <property type="entry name" value="WD40 repeat-like"/>
    <property type="match status" value="1"/>
</dbReference>
<evidence type="ECO:0000313" key="2">
    <source>
        <dbReference type="RefSeq" id="XP_022767909.1"/>
    </source>
</evidence>
<accession>A0A6P6ASQ9</accession>
<dbReference type="InterPro" id="IPR036322">
    <property type="entry name" value="WD40_repeat_dom_sf"/>
</dbReference>
<dbReference type="InterPro" id="IPR015943">
    <property type="entry name" value="WD40/YVTN_repeat-like_dom_sf"/>
</dbReference>
<protein>
    <submittedName>
        <fullName evidence="2">Uncharacterized protein LOC111312141 isoform X4</fullName>
    </submittedName>
</protein>
<proteinExistence type="predicted"/>
<dbReference type="PANTHER" id="PTHR47467:SF1">
    <property type="entry name" value="WD40 REPEAT-CONTAINING PROTEIN"/>
    <property type="match status" value="1"/>
</dbReference>
<sequence>MGSTLEAKSLRKAVVPSTLLDNPSPGNLQSTRLALHVNEVGSSCWVYIASGCNIYKLQILLEDSWLSKGKEGLLIPEPTEVIDSLLLKRCPHRSEIQSIVLAEIESTGYLVLGSVDAYGHLIVSKLDTSGKDVDRITYSVLPRDFGVGEGSWSGLCFSPDQWSMAAVARSFCKSVDIYDQDIHLRTLHTLWYPSSINFMQNLGNGNENSMLAITEGCQLSIWDLRMKENGGCLNRICGSVGDSFYAVCSSSTGNIAVGGADRTVTIYDPRRWSALSRLVHCSKYEITRLAFSSLDSNYIYVQGVDYEVFCGQWQESSKVFSFRGDSNWLGFSKCSNRDILGGWCDSGSIFVADVVAKGESKEIP</sequence>
<keyword evidence="1" id="KW-1185">Reference proteome</keyword>
<dbReference type="Proteomes" id="UP000515121">
    <property type="component" value="Unplaced"/>
</dbReference>